<evidence type="ECO:0000313" key="3">
    <source>
        <dbReference type="Proteomes" id="UP000738359"/>
    </source>
</evidence>
<sequence>MDDLQDFDGSDDADEFDESDGDHPEEAEKTGEESDIDDTVPVNRDATRLWSKSSLLDNVVVHPITTLPSTANLGRQTTRQFAERNTAVIPATVATSGQASSRSSGPSQYSFAPLEDVDVENYTEDELFTEEGVSYHTQRASQFQTFSRAAEFEEPREAPYYVPFPDSEQPQHFPSNASRMQDRTLGRVRTFHGSTSLSREGGSYDARRSPYPVPSRSSLMRSPSFSDQPMLSRPRLMRSPSFTDQS</sequence>
<feature type="compositionally biased region" description="Polar residues" evidence="1">
    <location>
        <begin position="169"/>
        <end position="179"/>
    </location>
</feature>
<feature type="compositionally biased region" description="Low complexity" evidence="1">
    <location>
        <begin position="214"/>
        <end position="226"/>
    </location>
</feature>
<organism evidence="2 3">
    <name type="scientific">Mortierella alpina</name>
    <name type="common">Oleaginous fungus</name>
    <name type="synonym">Mortierella renispora</name>
    <dbReference type="NCBI Taxonomy" id="64518"/>
    <lineage>
        <taxon>Eukaryota</taxon>
        <taxon>Fungi</taxon>
        <taxon>Fungi incertae sedis</taxon>
        <taxon>Mucoromycota</taxon>
        <taxon>Mortierellomycotina</taxon>
        <taxon>Mortierellomycetes</taxon>
        <taxon>Mortierellales</taxon>
        <taxon>Mortierellaceae</taxon>
        <taxon>Mortierella</taxon>
    </lineage>
</organism>
<dbReference type="AlphaFoldDB" id="A0A9P6LVH4"/>
<accession>A0A9P6LVH4</accession>
<feature type="non-terminal residue" evidence="2">
    <location>
        <position position="246"/>
    </location>
</feature>
<evidence type="ECO:0000256" key="1">
    <source>
        <dbReference type="SAM" id="MobiDB-lite"/>
    </source>
</evidence>
<dbReference type="EMBL" id="JAAAHY010002414">
    <property type="protein sequence ID" value="KAF9944516.1"/>
    <property type="molecule type" value="Genomic_DNA"/>
</dbReference>
<proteinExistence type="predicted"/>
<reference evidence="2" key="1">
    <citation type="journal article" date="2020" name="Fungal Divers.">
        <title>Resolving the Mortierellaceae phylogeny through synthesis of multi-gene phylogenetics and phylogenomics.</title>
        <authorList>
            <person name="Vandepol N."/>
            <person name="Liber J."/>
            <person name="Desiro A."/>
            <person name="Na H."/>
            <person name="Kennedy M."/>
            <person name="Barry K."/>
            <person name="Grigoriev I.V."/>
            <person name="Miller A.N."/>
            <person name="O'Donnell K."/>
            <person name="Stajich J.E."/>
            <person name="Bonito G."/>
        </authorList>
    </citation>
    <scope>NUCLEOTIDE SEQUENCE</scope>
    <source>
        <strain evidence="2">CK1249</strain>
    </source>
</reference>
<feature type="compositionally biased region" description="Basic and acidic residues" evidence="1">
    <location>
        <begin position="21"/>
        <end position="32"/>
    </location>
</feature>
<keyword evidence="3" id="KW-1185">Reference proteome</keyword>
<gene>
    <name evidence="2" type="ORF">BGZ70_004573</name>
</gene>
<feature type="region of interest" description="Disordered" evidence="1">
    <location>
        <begin position="169"/>
        <end position="246"/>
    </location>
</feature>
<name>A0A9P6LVH4_MORAP</name>
<protein>
    <submittedName>
        <fullName evidence="2">Uncharacterized protein</fullName>
    </submittedName>
</protein>
<feature type="compositionally biased region" description="Acidic residues" evidence="1">
    <location>
        <begin position="1"/>
        <end position="20"/>
    </location>
</feature>
<feature type="region of interest" description="Disordered" evidence="1">
    <location>
        <begin position="1"/>
        <end position="43"/>
    </location>
</feature>
<comment type="caution">
    <text evidence="2">The sequence shown here is derived from an EMBL/GenBank/DDBJ whole genome shotgun (WGS) entry which is preliminary data.</text>
</comment>
<dbReference type="Proteomes" id="UP000738359">
    <property type="component" value="Unassembled WGS sequence"/>
</dbReference>
<evidence type="ECO:0000313" key="2">
    <source>
        <dbReference type="EMBL" id="KAF9944516.1"/>
    </source>
</evidence>